<evidence type="ECO:0000256" key="7">
    <source>
        <dbReference type="SAM" id="MobiDB-lite"/>
    </source>
</evidence>
<dbReference type="Proteomes" id="UP000004994">
    <property type="component" value="Chromosome 11"/>
</dbReference>
<feature type="domain" description="HTH myb-type" evidence="9">
    <location>
        <begin position="27"/>
        <end position="76"/>
    </location>
</feature>
<evidence type="ECO:0000256" key="6">
    <source>
        <dbReference type="ARBA" id="ARBA00023242"/>
    </source>
</evidence>
<accession>A0A3Q7J0M0</accession>
<evidence type="ECO:0000256" key="3">
    <source>
        <dbReference type="ARBA" id="ARBA00023015"/>
    </source>
</evidence>
<keyword evidence="5" id="KW-0804">Transcription</keyword>
<dbReference type="SMR" id="A0A3Q7J0M0"/>
<organism evidence="10">
    <name type="scientific">Solanum lycopersicum</name>
    <name type="common">Tomato</name>
    <name type="synonym">Lycopersicon esculentum</name>
    <dbReference type="NCBI Taxonomy" id="4081"/>
    <lineage>
        <taxon>Eukaryota</taxon>
        <taxon>Viridiplantae</taxon>
        <taxon>Streptophyta</taxon>
        <taxon>Embryophyta</taxon>
        <taxon>Tracheophyta</taxon>
        <taxon>Spermatophyta</taxon>
        <taxon>Magnoliopsida</taxon>
        <taxon>eudicotyledons</taxon>
        <taxon>Gunneridae</taxon>
        <taxon>Pentapetalae</taxon>
        <taxon>asterids</taxon>
        <taxon>lamiids</taxon>
        <taxon>Solanales</taxon>
        <taxon>Solanaceae</taxon>
        <taxon>Solanoideae</taxon>
        <taxon>Solaneae</taxon>
        <taxon>Solanum</taxon>
        <taxon>Solanum subgen. Lycopersicon</taxon>
    </lineage>
</organism>
<dbReference type="STRING" id="4081.A0A3Q7J0M0"/>
<feature type="domain" description="Myb-like" evidence="8">
    <location>
        <begin position="77"/>
        <end position="127"/>
    </location>
</feature>
<keyword evidence="3" id="KW-0805">Transcription regulation</keyword>
<dbReference type="OMA" id="NQEMANF"/>
<evidence type="ECO:0000256" key="1">
    <source>
        <dbReference type="ARBA" id="ARBA00004123"/>
    </source>
</evidence>
<keyword evidence="4" id="KW-0238">DNA-binding</keyword>
<dbReference type="AlphaFoldDB" id="A0A3Q7J0M0"/>
<feature type="domain" description="Myb-like" evidence="8">
    <location>
        <begin position="24"/>
        <end position="76"/>
    </location>
</feature>
<dbReference type="RefSeq" id="XP_025883867.1">
    <property type="nucleotide sequence ID" value="XM_026028082.2"/>
</dbReference>
<evidence type="ECO:0000256" key="2">
    <source>
        <dbReference type="ARBA" id="ARBA00022737"/>
    </source>
</evidence>
<evidence type="ECO:0000313" key="10">
    <source>
        <dbReference type="EnsemblPlants" id="Solyc11g072060.2.1"/>
    </source>
</evidence>
<evidence type="ECO:0000256" key="4">
    <source>
        <dbReference type="ARBA" id="ARBA00023125"/>
    </source>
</evidence>
<evidence type="ECO:0000259" key="8">
    <source>
        <dbReference type="PROSITE" id="PS50090"/>
    </source>
</evidence>
<feature type="region of interest" description="Disordered" evidence="7">
    <location>
        <begin position="1"/>
        <end position="27"/>
    </location>
</feature>
<dbReference type="PROSITE" id="PS51294">
    <property type="entry name" value="HTH_MYB"/>
    <property type="match status" value="2"/>
</dbReference>
<evidence type="ECO:0000313" key="11">
    <source>
        <dbReference type="Proteomes" id="UP000004994"/>
    </source>
</evidence>
<dbReference type="InterPro" id="IPR009057">
    <property type="entry name" value="Homeodomain-like_sf"/>
</dbReference>
<keyword evidence="6" id="KW-0539">Nucleus</keyword>
<dbReference type="GeneID" id="101262180"/>
<feature type="domain" description="HTH myb-type" evidence="9">
    <location>
        <begin position="77"/>
        <end position="131"/>
    </location>
</feature>
<dbReference type="GO" id="GO:0005634">
    <property type="term" value="C:nucleus"/>
    <property type="evidence" value="ECO:0000318"/>
    <property type="project" value="GO_Central"/>
</dbReference>
<reference evidence="10" key="2">
    <citation type="submission" date="2019-01" db="UniProtKB">
        <authorList>
            <consortium name="EnsemblPlants"/>
        </authorList>
    </citation>
    <scope>IDENTIFICATION</scope>
    <source>
        <strain evidence="10">cv. Heinz 1706</strain>
    </source>
</reference>
<comment type="subcellular location">
    <subcellularLocation>
        <location evidence="1">Nucleus</location>
    </subcellularLocation>
</comment>
<dbReference type="RefSeq" id="XP_010313494.1">
    <property type="nucleotide sequence ID" value="XM_010315192.3"/>
</dbReference>
<dbReference type="SMART" id="SM00717">
    <property type="entry name" value="SANT"/>
    <property type="match status" value="2"/>
</dbReference>
<dbReference type="InterPro" id="IPR017930">
    <property type="entry name" value="Myb_dom"/>
</dbReference>
<proteinExistence type="predicted"/>
<dbReference type="InterPro" id="IPR001005">
    <property type="entry name" value="SANT/Myb"/>
</dbReference>
<dbReference type="GO" id="GO:0003700">
    <property type="term" value="F:DNA-binding transcription factor activity"/>
    <property type="evidence" value="ECO:0000318"/>
    <property type="project" value="GO_Central"/>
</dbReference>
<feature type="compositionally biased region" description="Polar residues" evidence="7">
    <location>
        <begin position="1"/>
        <end position="13"/>
    </location>
</feature>
<dbReference type="FunFam" id="1.10.10.60:FF:000001">
    <property type="entry name" value="MYB-related transcription factor"/>
    <property type="match status" value="1"/>
</dbReference>
<dbReference type="EnsemblPlants" id="Solyc11g072060.2.1">
    <property type="protein sequence ID" value="Solyc11g072060.2.1"/>
    <property type="gene ID" value="Solyc11g072060.2"/>
</dbReference>
<dbReference type="Gramene" id="Solyc11g072060.2.1">
    <property type="protein sequence ID" value="Solyc11g072060.2.1"/>
    <property type="gene ID" value="Solyc11g072060.2"/>
</dbReference>
<dbReference type="SUPFAM" id="SSF46689">
    <property type="entry name" value="Homeodomain-like"/>
    <property type="match status" value="1"/>
</dbReference>
<gene>
    <name evidence="10" type="primary">LOC101262180</name>
</gene>
<sequence length="474" mass="52674">MTSEVGMNSTSVEEANAGGNIRRGTPLKKGPWLKAEDAILRDYVAEYGEGNWSSVHRRTGLARCGKSCRLRWSNHLKPYLKKGAFTQEEEQLIVAMHAQIGNKWARIASEFPGRTDNDIKNFWNTRLKRQRREEKYMLSPGVFFGEFSEDKQNKELATSSSANSLPHLLPNNNVEIPTAENRNFEPSQQLYPPRLLNNDFSSFLGTPATSLRDQGLNSSWNTHSVPSTVHSSKRTQGLESWFSNRNVDLSQAHHQYQNDGSFFTQSLGFSSLCTHNLTSNYHRSSASEIPGIQASSSEHRLKGKLELPSFQTPMTSWDSASSVPSIESSSTFIQSPPNEYTDSCSLSPQSSDLLHAILYGSQTPKASSSNSYQETSRDVVPDSCPVLRQIQWGTNPDAITPSGHAITSVFSEYTPSSGGSLEDHQSIAPFIGCNVNQEMANFTPTAGNNDTSNDDLFSETDMYFSPSDWLRDLE</sequence>
<name>A0A3Q7J0M0_SOLLC</name>
<dbReference type="RefSeq" id="XP_069146925.1">
    <property type="nucleotide sequence ID" value="XM_069290824.1"/>
</dbReference>
<reference evidence="10" key="1">
    <citation type="journal article" date="2012" name="Nature">
        <title>The tomato genome sequence provides insights into fleshy fruit evolution.</title>
        <authorList>
            <consortium name="Tomato Genome Consortium"/>
        </authorList>
    </citation>
    <scope>NUCLEOTIDE SEQUENCE [LARGE SCALE GENOMIC DNA]</scope>
    <source>
        <strain evidence="10">cv. Heinz 1706</strain>
    </source>
</reference>
<dbReference type="InParanoid" id="A0A3Q7J0M0"/>
<dbReference type="Gene3D" id="1.10.10.60">
    <property type="entry name" value="Homeodomain-like"/>
    <property type="match status" value="2"/>
</dbReference>
<dbReference type="OrthoDB" id="2143914at2759"/>
<dbReference type="GO" id="GO:0000976">
    <property type="term" value="F:transcription cis-regulatory region binding"/>
    <property type="evidence" value="ECO:0007669"/>
    <property type="project" value="UniProtKB-ARBA"/>
</dbReference>
<evidence type="ECO:0000256" key="5">
    <source>
        <dbReference type="ARBA" id="ARBA00023163"/>
    </source>
</evidence>
<keyword evidence="11" id="KW-1185">Reference proteome</keyword>
<dbReference type="PROSITE" id="PS50090">
    <property type="entry name" value="MYB_LIKE"/>
    <property type="match status" value="2"/>
</dbReference>
<evidence type="ECO:0000259" key="9">
    <source>
        <dbReference type="PROSITE" id="PS51294"/>
    </source>
</evidence>
<dbReference type="PANTHER" id="PTHR47995">
    <property type="entry name" value="TRANSCRIPTION FACTOR MYB33-RELATED"/>
    <property type="match status" value="1"/>
</dbReference>
<dbReference type="GO" id="GO:0006355">
    <property type="term" value="P:regulation of DNA-templated transcription"/>
    <property type="evidence" value="ECO:0000318"/>
    <property type="project" value="GO_Central"/>
</dbReference>
<dbReference type="CDD" id="cd00167">
    <property type="entry name" value="SANT"/>
    <property type="match status" value="2"/>
</dbReference>
<keyword evidence="2" id="KW-0677">Repeat</keyword>
<dbReference type="RefSeq" id="XP_010313493.1">
    <property type="nucleotide sequence ID" value="XM_010315191.3"/>
</dbReference>
<dbReference type="PaxDb" id="4081-Solyc11g072060.1.1"/>
<dbReference type="Pfam" id="PF00249">
    <property type="entry name" value="Myb_DNA-binding"/>
    <property type="match status" value="2"/>
</dbReference>
<dbReference type="FunCoup" id="A0A3Q7J0M0">
    <property type="interactions" value="962"/>
</dbReference>
<dbReference type="GO" id="GO:0010597">
    <property type="term" value="P:green leaf volatile biosynthetic process"/>
    <property type="evidence" value="ECO:0007669"/>
    <property type="project" value="UniProtKB-ARBA"/>
</dbReference>
<dbReference type="RefSeq" id="XP_025883868.1">
    <property type="nucleotide sequence ID" value="XM_026028083.2"/>
</dbReference>
<protein>
    <submittedName>
        <fullName evidence="10">Uncharacterized protein</fullName>
    </submittedName>
</protein>
<dbReference type="RefSeq" id="XP_019066395.1">
    <property type="nucleotide sequence ID" value="XM_019210850.3"/>
</dbReference>
<dbReference type="PANTHER" id="PTHR47995:SF14">
    <property type="entry name" value="TRANSCRIPTION FACTOR GAMYB-LIKE"/>
    <property type="match status" value="1"/>
</dbReference>